<evidence type="ECO:0000256" key="9">
    <source>
        <dbReference type="SAM" id="Phobius"/>
    </source>
</evidence>
<dbReference type="EMBL" id="FUZV01000002">
    <property type="protein sequence ID" value="SKC80105.1"/>
    <property type="molecule type" value="Genomic_DNA"/>
</dbReference>
<dbReference type="InterPro" id="IPR044669">
    <property type="entry name" value="YneE/VCCN1/2-like"/>
</dbReference>
<organism evidence="10 11">
    <name type="scientific">Pseudoxanthomonas indica</name>
    <dbReference type="NCBI Taxonomy" id="428993"/>
    <lineage>
        <taxon>Bacteria</taxon>
        <taxon>Pseudomonadati</taxon>
        <taxon>Pseudomonadota</taxon>
        <taxon>Gammaproteobacteria</taxon>
        <taxon>Lysobacterales</taxon>
        <taxon>Lysobacteraceae</taxon>
        <taxon>Pseudoxanthomonas</taxon>
    </lineage>
</organism>
<evidence type="ECO:0000256" key="1">
    <source>
        <dbReference type="ARBA" id="ARBA00004651"/>
    </source>
</evidence>
<dbReference type="RefSeq" id="WP_079725610.1">
    <property type="nucleotide sequence ID" value="NZ_BMCL01000001.1"/>
</dbReference>
<dbReference type="PANTHER" id="PTHR33281:SF19">
    <property type="entry name" value="VOLTAGE-DEPENDENT ANION CHANNEL-FORMING PROTEIN YNEE"/>
    <property type="match status" value="1"/>
</dbReference>
<dbReference type="STRING" id="428993.SAMN06296058_3208"/>
<keyword evidence="11" id="KW-1185">Reference proteome</keyword>
<dbReference type="GO" id="GO:0005886">
    <property type="term" value="C:plasma membrane"/>
    <property type="evidence" value="ECO:0007669"/>
    <property type="project" value="UniProtKB-SubCell"/>
</dbReference>
<evidence type="ECO:0000313" key="11">
    <source>
        <dbReference type="Proteomes" id="UP000190341"/>
    </source>
</evidence>
<keyword evidence="6" id="KW-0406">Ion transport</keyword>
<accession>A0A1T5LW43</accession>
<reference evidence="10 11" key="1">
    <citation type="submission" date="2017-02" db="EMBL/GenBank/DDBJ databases">
        <authorList>
            <person name="Peterson S.W."/>
        </authorList>
    </citation>
    <scope>NUCLEOTIDE SEQUENCE [LARGE SCALE GENOMIC DNA]</scope>
    <source>
        <strain evidence="10 11">P15</strain>
    </source>
</reference>
<sequence length="336" mass="38420">MHTGKSYKLPEFLLWTRRSIYVLVVLSVVPVVLYQVVGWKWLAIPWGVVFLLGATVALSAGFKNSQCYVRMQEAQQVWTSIVSSSRAWSAMSRDYLADPRRAERLVYRHLAWLAALRHQMRQAKPWENQNKAYNVEYRKHYHVPEREQTLESELQRYLPRQEAALVLASDNHAVQVLNLQGQDLRELQAQGSITPAQFSELHKMVRELIDLQGRSERIKNFPIPRQHAFINSLFVKIMVFLLPFGMIGEFERLNEVVAGSWAQGNMVWLGIPLSLLISWMYTSLDQVGESTENPFEGGANDVPISQLCETIERESREALGETRVPGASRLASDIAV</sequence>
<dbReference type="AlphaFoldDB" id="A0A1T5LW43"/>
<feature type="transmembrane region" description="Helical" evidence="9">
    <location>
        <begin position="266"/>
        <end position="284"/>
    </location>
</feature>
<proteinExistence type="inferred from homology"/>
<evidence type="ECO:0000256" key="2">
    <source>
        <dbReference type="ARBA" id="ARBA00022448"/>
    </source>
</evidence>
<feature type="transmembrane region" description="Helical" evidence="9">
    <location>
        <begin position="43"/>
        <end position="62"/>
    </location>
</feature>
<evidence type="ECO:0000256" key="3">
    <source>
        <dbReference type="ARBA" id="ARBA00022475"/>
    </source>
</evidence>
<keyword evidence="7 9" id="KW-0472">Membrane</keyword>
<dbReference type="OrthoDB" id="445589at2"/>
<evidence type="ECO:0000256" key="6">
    <source>
        <dbReference type="ARBA" id="ARBA00023065"/>
    </source>
</evidence>
<evidence type="ECO:0000256" key="7">
    <source>
        <dbReference type="ARBA" id="ARBA00023136"/>
    </source>
</evidence>
<keyword evidence="4 9" id="KW-0812">Transmembrane</keyword>
<evidence type="ECO:0000256" key="8">
    <source>
        <dbReference type="ARBA" id="ARBA00034708"/>
    </source>
</evidence>
<keyword evidence="3" id="KW-1003">Cell membrane</keyword>
<evidence type="ECO:0000256" key="4">
    <source>
        <dbReference type="ARBA" id="ARBA00022692"/>
    </source>
</evidence>
<protein>
    <submittedName>
        <fullName evidence="10">Putative membrane protein</fullName>
    </submittedName>
</protein>
<keyword evidence="2" id="KW-0813">Transport</keyword>
<gene>
    <name evidence="10" type="ORF">SAMN06296058_3208</name>
</gene>
<dbReference type="GO" id="GO:0005254">
    <property type="term" value="F:chloride channel activity"/>
    <property type="evidence" value="ECO:0007669"/>
    <property type="project" value="InterPro"/>
</dbReference>
<dbReference type="PANTHER" id="PTHR33281">
    <property type="entry name" value="UPF0187 PROTEIN YNEE"/>
    <property type="match status" value="1"/>
</dbReference>
<evidence type="ECO:0000256" key="5">
    <source>
        <dbReference type="ARBA" id="ARBA00022989"/>
    </source>
</evidence>
<comment type="similarity">
    <text evidence="8">Belongs to the anion channel-forming bestrophin (TC 1.A.46) family.</text>
</comment>
<keyword evidence="5 9" id="KW-1133">Transmembrane helix</keyword>
<comment type="subcellular location">
    <subcellularLocation>
        <location evidence="1">Cell membrane</location>
        <topology evidence="1">Multi-pass membrane protein</topology>
    </subcellularLocation>
</comment>
<dbReference type="Pfam" id="PF25539">
    <property type="entry name" value="Bestrophin_2"/>
    <property type="match status" value="1"/>
</dbReference>
<dbReference type="Proteomes" id="UP000190341">
    <property type="component" value="Unassembled WGS sequence"/>
</dbReference>
<evidence type="ECO:0000313" key="10">
    <source>
        <dbReference type="EMBL" id="SKC80105.1"/>
    </source>
</evidence>
<feature type="transmembrane region" description="Helical" evidence="9">
    <location>
        <begin position="20"/>
        <end position="37"/>
    </location>
</feature>
<name>A0A1T5LW43_9GAMM</name>
<feature type="transmembrane region" description="Helical" evidence="9">
    <location>
        <begin position="228"/>
        <end position="246"/>
    </location>
</feature>